<gene>
    <name evidence="8" type="ORF">BP01DRAFT_350048</name>
</gene>
<dbReference type="PANTHER" id="PTHR33048">
    <property type="entry name" value="PTH11-LIKE INTEGRAL MEMBRANE PROTEIN (AFU_ORTHOLOGUE AFUA_5G11245)"/>
    <property type="match status" value="1"/>
</dbReference>
<dbReference type="STRING" id="1450539.A0A318Z122"/>
<evidence type="ECO:0000256" key="6">
    <source>
        <dbReference type="SAM" id="Phobius"/>
    </source>
</evidence>
<keyword evidence="2 6" id="KW-0812">Transmembrane</keyword>
<dbReference type="AlphaFoldDB" id="A0A318Z122"/>
<feature type="transmembrane region" description="Helical" evidence="6">
    <location>
        <begin position="120"/>
        <end position="143"/>
    </location>
</feature>
<feature type="domain" description="Rhodopsin" evidence="7">
    <location>
        <begin position="27"/>
        <end position="261"/>
    </location>
</feature>
<feature type="transmembrane region" description="Helical" evidence="6">
    <location>
        <begin position="43"/>
        <end position="65"/>
    </location>
</feature>
<accession>A0A318Z122</accession>
<reference evidence="8 9" key="1">
    <citation type="submission" date="2016-12" db="EMBL/GenBank/DDBJ databases">
        <title>The genomes of Aspergillus section Nigri reveals drivers in fungal speciation.</title>
        <authorList>
            <consortium name="DOE Joint Genome Institute"/>
            <person name="Vesth T.C."/>
            <person name="Nybo J."/>
            <person name="Theobald S."/>
            <person name="Brandl J."/>
            <person name="Frisvad J.C."/>
            <person name="Nielsen K.F."/>
            <person name="Lyhne E.K."/>
            <person name="Kogle M.E."/>
            <person name="Kuo A."/>
            <person name="Riley R."/>
            <person name="Clum A."/>
            <person name="Nolan M."/>
            <person name="Lipzen A."/>
            <person name="Salamov A."/>
            <person name="Henrissat B."/>
            <person name="Wiebenga A."/>
            <person name="De Vries R.P."/>
            <person name="Grigoriev I.V."/>
            <person name="Mortensen U.H."/>
            <person name="Andersen M.R."/>
            <person name="Baker S.E."/>
        </authorList>
    </citation>
    <scope>NUCLEOTIDE SEQUENCE [LARGE SCALE GENOMIC DNA]</scope>
    <source>
        <strain evidence="8 9">JOP 1030-1</strain>
    </source>
</reference>
<evidence type="ECO:0000313" key="8">
    <source>
        <dbReference type="EMBL" id="PYH40985.1"/>
    </source>
</evidence>
<feature type="transmembrane region" description="Helical" evidence="6">
    <location>
        <begin position="201"/>
        <end position="226"/>
    </location>
</feature>
<dbReference type="OrthoDB" id="3918601at2759"/>
<comment type="subcellular location">
    <subcellularLocation>
        <location evidence="1">Membrane</location>
        <topology evidence="1">Multi-pass membrane protein</topology>
    </subcellularLocation>
</comment>
<dbReference type="RefSeq" id="XP_025426967.1">
    <property type="nucleotide sequence ID" value="XM_025573779.1"/>
</dbReference>
<dbReference type="InterPro" id="IPR049326">
    <property type="entry name" value="Rhodopsin_dom_fungi"/>
</dbReference>
<evidence type="ECO:0000313" key="9">
    <source>
        <dbReference type="Proteomes" id="UP000248349"/>
    </source>
</evidence>
<proteinExistence type="inferred from homology"/>
<keyword evidence="3 6" id="KW-1133">Transmembrane helix</keyword>
<evidence type="ECO:0000256" key="5">
    <source>
        <dbReference type="ARBA" id="ARBA00038359"/>
    </source>
</evidence>
<sequence>MPKGYLFVPIQSVLISGTIISLTCLILRLFVRRKINSRLYLEDYCLIFSWAFILTADLIDAIYNAGLGTHVQNLSTSLLDLFEKLILATACLFVTGSCLARSAHLIFLARIFAGKQSMRYAVYTVTVFITVGSAATFSLFVFACRPISKSWTITQAGRCINQSAIFIAVAIFNICSDILLLLLPVPTIYRLKITHTQKVKFMIISIMVCVTFIASAVRLGITIPLLTSRDLTYDTARLGLLVGIEANILIIAPCLPAIQQGFRIASSNHNIMPGGPSKTRNSFGTARLDAPLKTIEGLSSEFKQNPFCITA</sequence>
<evidence type="ECO:0000256" key="4">
    <source>
        <dbReference type="ARBA" id="ARBA00023136"/>
    </source>
</evidence>
<dbReference type="InterPro" id="IPR052337">
    <property type="entry name" value="SAT4-like"/>
</dbReference>
<evidence type="ECO:0000256" key="1">
    <source>
        <dbReference type="ARBA" id="ARBA00004141"/>
    </source>
</evidence>
<keyword evidence="4 6" id="KW-0472">Membrane</keyword>
<name>A0A318Z122_9EURO</name>
<dbReference type="PANTHER" id="PTHR33048:SF124">
    <property type="entry name" value="INTEGRAL MEMBRANE PROTEIN"/>
    <property type="match status" value="1"/>
</dbReference>
<dbReference type="GeneID" id="37075007"/>
<evidence type="ECO:0000256" key="2">
    <source>
        <dbReference type="ARBA" id="ARBA00022692"/>
    </source>
</evidence>
<feature type="transmembrane region" description="Helical" evidence="6">
    <location>
        <begin position="238"/>
        <end position="258"/>
    </location>
</feature>
<protein>
    <recommendedName>
        <fullName evidence="7">Rhodopsin domain-containing protein</fullName>
    </recommendedName>
</protein>
<dbReference type="Proteomes" id="UP000248349">
    <property type="component" value="Unassembled WGS sequence"/>
</dbReference>
<feature type="transmembrane region" description="Helical" evidence="6">
    <location>
        <begin position="85"/>
        <end position="108"/>
    </location>
</feature>
<keyword evidence="9" id="KW-1185">Reference proteome</keyword>
<evidence type="ECO:0000259" key="7">
    <source>
        <dbReference type="Pfam" id="PF20684"/>
    </source>
</evidence>
<dbReference type="GO" id="GO:0016020">
    <property type="term" value="C:membrane"/>
    <property type="evidence" value="ECO:0007669"/>
    <property type="project" value="UniProtKB-SubCell"/>
</dbReference>
<dbReference type="EMBL" id="KZ821271">
    <property type="protein sequence ID" value="PYH40985.1"/>
    <property type="molecule type" value="Genomic_DNA"/>
</dbReference>
<feature type="transmembrane region" description="Helical" evidence="6">
    <location>
        <begin position="163"/>
        <end position="189"/>
    </location>
</feature>
<dbReference type="Pfam" id="PF20684">
    <property type="entry name" value="Fung_rhodopsin"/>
    <property type="match status" value="1"/>
</dbReference>
<organism evidence="8 9">
    <name type="scientific">Aspergillus saccharolyticus JOP 1030-1</name>
    <dbReference type="NCBI Taxonomy" id="1450539"/>
    <lineage>
        <taxon>Eukaryota</taxon>
        <taxon>Fungi</taxon>
        <taxon>Dikarya</taxon>
        <taxon>Ascomycota</taxon>
        <taxon>Pezizomycotina</taxon>
        <taxon>Eurotiomycetes</taxon>
        <taxon>Eurotiomycetidae</taxon>
        <taxon>Eurotiales</taxon>
        <taxon>Aspergillaceae</taxon>
        <taxon>Aspergillus</taxon>
        <taxon>Aspergillus subgen. Circumdati</taxon>
    </lineage>
</organism>
<feature type="transmembrane region" description="Helical" evidence="6">
    <location>
        <begin position="6"/>
        <end position="31"/>
    </location>
</feature>
<comment type="similarity">
    <text evidence="5">Belongs to the SAT4 family.</text>
</comment>
<evidence type="ECO:0000256" key="3">
    <source>
        <dbReference type="ARBA" id="ARBA00022989"/>
    </source>
</evidence>